<keyword evidence="21" id="KW-1185">Reference proteome</keyword>
<keyword evidence="11" id="KW-0186">Copper</keyword>
<evidence type="ECO:0000256" key="2">
    <source>
        <dbReference type="ARBA" id="ARBA00007866"/>
    </source>
</evidence>
<dbReference type="Pfam" id="PF00116">
    <property type="entry name" value="COX2"/>
    <property type="match status" value="1"/>
</dbReference>
<dbReference type="GO" id="GO:0042773">
    <property type="term" value="P:ATP synthesis coupled electron transport"/>
    <property type="evidence" value="ECO:0007669"/>
    <property type="project" value="TreeGrafter"/>
</dbReference>
<keyword evidence="8" id="KW-0249">Electron transport</keyword>
<keyword evidence="6 17" id="KW-0812">Transmembrane</keyword>
<evidence type="ECO:0000256" key="10">
    <source>
        <dbReference type="ARBA" id="ARBA00023004"/>
    </source>
</evidence>
<dbReference type="PROSITE" id="PS50857">
    <property type="entry name" value="COX2_CUA"/>
    <property type="match status" value="1"/>
</dbReference>
<dbReference type="PROSITE" id="PS51007">
    <property type="entry name" value="CYTC"/>
    <property type="match status" value="1"/>
</dbReference>
<feature type="domain" description="Cytochrome c" evidence="19">
    <location>
        <begin position="191"/>
        <end position="283"/>
    </location>
</feature>
<dbReference type="PANTHER" id="PTHR22888:SF9">
    <property type="entry name" value="CYTOCHROME C OXIDASE SUBUNIT 2"/>
    <property type="match status" value="1"/>
</dbReference>
<evidence type="ECO:0000259" key="19">
    <source>
        <dbReference type="PROSITE" id="PS51007"/>
    </source>
</evidence>
<dbReference type="InterPro" id="IPR036909">
    <property type="entry name" value="Cyt_c-like_dom_sf"/>
</dbReference>
<dbReference type="InterPro" id="IPR008972">
    <property type="entry name" value="Cupredoxin"/>
</dbReference>
<keyword evidence="3" id="KW-0813">Transport</keyword>
<dbReference type="InterPro" id="IPR034236">
    <property type="entry name" value="CuRO_CcO_Caa3_II"/>
</dbReference>
<dbReference type="SUPFAM" id="SSF46626">
    <property type="entry name" value="Cytochrome c"/>
    <property type="match status" value="1"/>
</dbReference>
<organism evidence="20 21">
    <name type="scientific">Novosphingobium aureum</name>
    <dbReference type="NCBI Taxonomy" id="2792964"/>
    <lineage>
        <taxon>Bacteria</taxon>
        <taxon>Pseudomonadati</taxon>
        <taxon>Pseudomonadota</taxon>
        <taxon>Alphaproteobacteria</taxon>
        <taxon>Sphingomonadales</taxon>
        <taxon>Sphingomonadaceae</taxon>
        <taxon>Novosphingobium</taxon>
    </lineage>
</organism>
<feature type="transmembrane region" description="Helical" evidence="17">
    <location>
        <begin position="37"/>
        <end position="58"/>
    </location>
</feature>
<evidence type="ECO:0000256" key="1">
    <source>
        <dbReference type="ARBA" id="ARBA00004141"/>
    </source>
</evidence>
<evidence type="ECO:0000256" key="9">
    <source>
        <dbReference type="ARBA" id="ARBA00022989"/>
    </source>
</evidence>
<comment type="function">
    <text evidence="13">Subunits I and II form the functional core of the enzyme complex. Electrons originating in cytochrome c are transferred via heme a and Cu(A) to the binuclear center formed by heme a3 and Cu(B).</text>
</comment>
<comment type="caution">
    <text evidence="20">The sequence shown here is derived from an EMBL/GenBank/DDBJ whole genome shotgun (WGS) entry which is preliminary data.</text>
</comment>
<dbReference type="AlphaFoldDB" id="A0A931MJN8"/>
<reference evidence="20" key="1">
    <citation type="submission" date="2020-11" db="EMBL/GenBank/DDBJ databases">
        <title>Novosphingobium aureum sp. nov., a marine bacterium isolated from sediment of a salt flat.</title>
        <authorList>
            <person name="Yoo Y."/>
            <person name="Kim J.-J."/>
        </authorList>
    </citation>
    <scope>NUCLEOTIDE SEQUENCE</scope>
    <source>
        <strain evidence="20">YJ-S2-02</strain>
    </source>
</reference>
<dbReference type="InterPro" id="IPR001505">
    <property type="entry name" value="Copper_CuA"/>
</dbReference>
<keyword evidence="4 16" id="KW-0349">Heme</keyword>
<dbReference type="InterPro" id="IPR002429">
    <property type="entry name" value="CcO_II-like_C"/>
</dbReference>
<dbReference type="PANTHER" id="PTHR22888">
    <property type="entry name" value="CYTOCHROME C OXIDASE, SUBUNIT II"/>
    <property type="match status" value="1"/>
</dbReference>
<dbReference type="GO" id="GO:0016020">
    <property type="term" value="C:membrane"/>
    <property type="evidence" value="ECO:0007669"/>
    <property type="project" value="UniProtKB-SubCell"/>
</dbReference>
<comment type="subcellular location">
    <subcellularLocation>
        <location evidence="1">Membrane</location>
        <topology evidence="1">Multi-pass membrane protein</topology>
    </subcellularLocation>
</comment>
<evidence type="ECO:0000256" key="11">
    <source>
        <dbReference type="ARBA" id="ARBA00023008"/>
    </source>
</evidence>
<comment type="catalytic activity">
    <reaction evidence="15">
        <text>4 Fe(II)-[cytochrome c] + O2 + 8 H(+)(in) = 4 Fe(III)-[cytochrome c] + 2 H2O + 4 H(+)(out)</text>
        <dbReference type="Rhea" id="RHEA:11436"/>
        <dbReference type="Rhea" id="RHEA-COMP:10350"/>
        <dbReference type="Rhea" id="RHEA-COMP:14399"/>
        <dbReference type="ChEBI" id="CHEBI:15377"/>
        <dbReference type="ChEBI" id="CHEBI:15378"/>
        <dbReference type="ChEBI" id="CHEBI:15379"/>
        <dbReference type="ChEBI" id="CHEBI:29033"/>
        <dbReference type="ChEBI" id="CHEBI:29034"/>
        <dbReference type="EC" id="7.1.1.9"/>
    </reaction>
</comment>
<evidence type="ECO:0000256" key="16">
    <source>
        <dbReference type="PROSITE-ProRule" id="PRU00433"/>
    </source>
</evidence>
<dbReference type="Gene3D" id="2.60.40.420">
    <property type="entry name" value="Cupredoxins - blue copper proteins"/>
    <property type="match status" value="1"/>
</dbReference>
<evidence type="ECO:0000256" key="15">
    <source>
        <dbReference type="ARBA" id="ARBA00047816"/>
    </source>
</evidence>
<evidence type="ECO:0000256" key="14">
    <source>
        <dbReference type="ARBA" id="ARBA00031399"/>
    </source>
</evidence>
<dbReference type="GO" id="GO:0020037">
    <property type="term" value="F:heme binding"/>
    <property type="evidence" value="ECO:0007669"/>
    <property type="project" value="InterPro"/>
</dbReference>
<gene>
    <name evidence="20" type="primary">coxB</name>
    <name evidence="20" type="ORF">I5E68_01965</name>
</gene>
<proteinExistence type="inferred from homology"/>
<evidence type="ECO:0000256" key="12">
    <source>
        <dbReference type="ARBA" id="ARBA00023136"/>
    </source>
</evidence>
<feature type="domain" description="Cytochrome oxidase subunit II copper A binding" evidence="18">
    <location>
        <begin position="68"/>
        <end position="183"/>
    </location>
</feature>
<evidence type="ECO:0000313" key="21">
    <source>
        <dbReference type="Proteomes" id="UP000617634"/>
    </source>
</evidence>
<evidence type="ECO:0000256" key="3">
    <source>
        <dbReference type="ARBA" id="ARBA00022448"/>
    </source>
</evidence>
<keyword evidence="10 16" id="KW-0408">Iron</keyword>
<dbReference type="InterPro" id="IPR009056">
    <property type="entry name" value="Cyt_c-like_dom"/>
</dbReference>
<sequence length="283" mass="30177">MVLVAGAIIVALVTAALYVRAVRAREGSLDHRGGMRLVLWMGAIVPTVLLTVLLLFALPAMRPMETGPEDLVIRVEGEQFWWRVAYRPPGEEPLLSANEIRVPTGRRVHLVLAAGDVIHSFWIPGLAGKMDMIPGRDNDLVVEAEKPGRYRGVCAEFCGLSHALMAFEVVAMEPEAFDAWLLAQRGASTGASEGRGAALFTQNGCGACHAVRGTAHDAAIGPDLSRFGARTSLGAGILEPTRANIAAFIRDPQGAKPGARMPAYKTMSEADAKAIAAYLKGLQ</sequence>
<dbReference type="Proteomes" id="UP000617634">
    <property type="component" value="Unassembled WGS sequence"/>
</dbReference>
<evidence type="ECO:0000259" key="18">
    <source>
        <dbReference type="PROSITE" id="PS50857"/>
    </source>
</evidence>
<dbReference type="InterPro" id="IPR014222">
    <property type="entry name" value="Cyt_c_oxidase_su2"/>
</dbReference>
<dbReference type="Pfam" id="PF00034">
    <property type="entry name" value="Cytochrom_C"/>
    <property type="match status" value="1"/>
</dbReference>
<evidence type="ECO:0000256" key="8">
    <source>
        <dbReference type="ARBA" id="ARBA00022982"/>
    </source>
</evidence>
<dbReference type="GO" id="GO:0016491">
    <property type="term" value="F:oxidoreductase activity"/>
    <property type="evidence" value="ECO:0007669"/>
    <property type="project" value="InterPro"/>
</dbReference>
<evidence type="ECO:0000256" key="17">
    <source>
        <dbReference type="SAM" id="Phobius"/>
    </source>
</evidence>
<evidence type="ECO:0000256" key="13">
    <source>
        <dbReference type="ARBA" id="ARBA00024688"/>
    </source>
</evidence>
<protein>
    <recommendedName>
        <fullName evidence="14">Cytochrome aa3 subunit 2</fullName>
    </recommendedName>
</protein>
<comment type="similarity">
    <text evidence="2">Belongs to the cytochrome c oxidase subunit 2 family.</text>
</comment>
<keyword evidence="5" id="KW-0679">Respiratory chain</keyword>
<evidence type="ECO:0000256" key="4">
    <source>
        <dbReference type="ARBA" id="ARBA00022617"/>
    </source>
</evidence>
<dbReference type="EMBL" id="JADZGI010000001">
    <property type="protein sequence ID" value="MBH0111715.1"/>
    <property type="molecule type" value="Genomic_DNA"/>
</dbReference>
<dbReference type="PROSITE" id="PS00078">
    <property type="entry name" value="COX2"/>
    <property type="match status" value="1"/>
</dbReference>
<keyword evidence="7 16" id="KW-0479">Metal-binding</keyword>
<dbReference type="SUPFAM" id="SSF49503">
    <property type="entry name" value="Cupredoxins"/>
    <property type="match status" value="1"/>
</dbReference>
<keyword evidence="9 17" id="KW-1133">Transmembrane helix</keyword>
<name>A0A931MJN8_9SPHN</name>
<dbReference type="GO" id="GO:0004129">
    <property type="term" value="F:cytochrome-c oxidase activity"/>
    <property type="evidence" value="ECO:0007669"/>
    <property type="project" value="UniProtKB-EC"/>
</dbReference>
<evidence type="ECO:0000256" key="7">
    <source>
        <dbReference type="ARBA" id="ARBA00022723"/>
    </source>
</evidence>
<dbReference type="NCBIfam" id="TIGR02866">
    <property type="entry name" value="CoxB"/>
    <property type="match status" value="1"/>
</dbReference>
<evidence type="ECO:0000256" key="6">
    <source>
        <dbReference type="ARBA" id="ARBA00022692"/>
    </source>
</evidence>
<evidence type="ECO:0000313" key="20">
    <source>
        <dbReference type="EMBL" id="MBH0111715.1"/>
    </source>
</evidence>
<dbReference type="GO" id="GO:0005507">
    <property type="term" value="F:copper ion binding"/>
    <property type="evidence" value="ECO:0007669"/>
    <property type="project" value="InterPro"/>
</dbReference>
<evidence type="ECO:0000256" key="5">
    <source>
        <dbReference type="ARBA" id="ARBA00022660"/>
    </source>
</evidence>
<dbReference type="CDD" id="cd04213">
    <property type="entry name" value="CuRO_CcO_Caa3_II"/>
    <property type="match status" value="1"/>
</dbReference>
<keyword evidence="12 17" id="KW-0472">Membrane</keyword>
<dbReference type="InterPro" id="IPR045187">
    <property type="entry name" value="CcO_II"/>
</dbReference>
<accession>A0A931MJN8</accession>